<reference evidence="1" key="1">
    <citation type="journal article" date="2020" name="Stud. Mycol.">
        <title>101 Dothideomycetes genomes: a test case for predicting lifestyles and emergence of pathogens.</title>
        <authorList>
            <person name="Haridas S."/>
            <person name="Albert R."/>
            <person name="Binder M."/>
            <person name="Bloem J."/>
            <person name="Labutti K."/>
            <person name="Salamov A."/>
            <person name="Andreopoulos B."/>
            <person name="Baker S."/>
            <person name="Barry K."/>
            <person name="Bills G."/>
            <person name="Bluhm B."/>
            <person name="Cannon C."/>
            <person name="Castanera R."/>
            <person name="Culley D."/>
            <person name="Daum C."/>
            <person name="Ezra D."/>
            <person name="Gonzalez J."/>
            <person name="Henrissat B."/>
            <person name="Kuo A."/>
            <person name="Liang C."/>
            <person name="Lipzen A."/>
            <person name="Lutzoni F."/>
            <person name="Magnuson J."/>
            <person name="Mondo S."/>
            <person name="Nolan M."/>
            <person name="Ohm R."/>
            <person name="Pangilinan J."/>
            <person name="Park H.-J."/>
            <person name="Ramirez L."/>
            <person name="Alfaro M."/>
            <person name="Sun H."/>
            <person name="Tritt A."/>
            <person name="Yoshinaga Y."/>
            <person name="Zwiers L.-H."/>
            <person name="Turgeon B."/>
            <person name="Goodwin S."/>
            <person name="Spatafora J."/>
            <person name="Crous P."/>
            <person name="Grigoriev I."/>
        </authorList>
    </citation>
    <scope>NUCLEOTIDE SEQUENCE</scope>
    <source>
        <strain evidence="1">CBS 113818</strain>
    </source>
</reference>
<name>A0A6A7AAF7_9PLEO</name>
<gene>
    <name evidence="1" type="ORF">CC86DRAFT_392111</name>
</gene>
<dbReference type="OrthoDB" id="5392447at2759"/>
<protein>
    <submittedName>
        <fullName evidence="1">Uncharacterized protein</fullName>
    </submittedName>
</protein>
<dbReference type="Proteomes" id="UP000799424">
    <property type="component" value="Unassembled WGS sequence"/>
</dbReference>
<evidence type="ECO:0000313" key="1">
    <source>
        <dbReference type="EMBL" id="KAF2830133.1"/>
    </source>
</evidence>
<dbReference type="Pfam" id="PF12311">
    <property type="entry name" value="DUF3632"/>
    <property type="match status" value="1"/>
</dbReference>
<proteinExistence type="predicted"/>
<dbReference type="InterPro" id="IPR022085">
    <property type="entry name" value="OpdG"/>
</dbReference>
<sequence>MSDAWFSSKLAPDGDTTDGCHPDEATALAAYLHKTSTASEAAQAITRPIATAEDPKFDLPRIYSLLQDAFVELPAENIELLVALLQAIEDLPALDFSAVTEKERPDDTLWKGLPGFGHQWYDVGYRSGSWKTDAKVSIAPARDALRAGHVRRAEVEARLAMAGLASIPISWGYEVVVDSLEGNDVLLDFEVLAAAEWFVICARRFRDGADMGEKTYAIKEGMSLERWEVWETRLGDLQRQAGVVGRAATRALDAMRAVDGERM</sequence>
<organism evidence="1 2">
    <name type="scientific">Ophiobolus disseminans</name>
    <dbReference type="NCBI Taxonomy" id="1469910"/>
    <lineage>
        <taxon>Eukaryota</taxon>
        <taxon>Fungi</taxon>
        <taxon>Dikarya</taxon>
        <taxon>Ascomycota</taxon>
        <taxon>Pezizomycotina</taxon>
        <taxon>Dothideomycetes</taxon>
        <taxon>Pleosporomycetidae</taxon>
        <taxon>Pleosporales</taxon>
        <taxon>Pleosporineae</taxon>
        <taxon>Phaeosphaeriaceae</taxon>
        <taxon>Ophiobolus</taxon>
    </lineage>
</organism>
<dbReference type="EMBL" id="MU006220">
    <property type="protein sequence ID" value="KAF2830133.1"/>
    <property type="molecule type" value="Genomic_DNA"/>
</dbReference>
<accession>A0A6A7AAF7</accession>
<dbReference type="AlphaFoldDB" id="A0A6A7AAF7"/>
<keyword evidence="2" id="KW-1185">Reference proteome</keyword>
<evidence type="ECO:0000313" key="2">
    <source>
        <dbReference type="Proteomes" id="UP000799424"/>
    </source>
</evidence>